<feature type="region of interest" description="Disordered" evidence="2">
    <location>
        <begin position="86"/>
        <end position="219"/>
    </location>
</feature>
<evidence type="ECO:0000313" key="5">
    <source>
        <dbReference type="EMBL" id="ROT78915.1"/>
    </source>
</evidence>
<organism evidence="5 6">
    <name type="scientific">Penaeus vannamei</name>
    <name type="common">Whiteleg shrimp</name>
    <name type="synonym">Litopenaeus vannamei</name>
    <dbReference type="NCBI Taxonomy" id="6689"/>
    <lineage>
        <taxon>Eukaryota</taxon>
        <taxon>Metazoa</taxon>
        <taxon>Ecdysozoa</taxon>
        <taxon>Arthropoda</taxon>
        <taxon>Crustacea</taxon>
        <taxon>Multicrustacea</taxon>
        <taxon>Malacostraca</taxon>
        <taxon>Eumalacostraca</taxon>
        <taxon>Eucarida</taxon>
        <taxon>Decapoda</taxon>
        <taxon>Dendrobranchiata</taxon>
        <taxon>Penaeoidea</taxon>
        <taxon>Penaeidae</taxon>
        <taxon>Penaeus</taxon>
    </lineage>
</organism>
<sequence length="441" mass="48589">MMLKFYALYKQAVEGPCNEPKPAFYEVVRGYKWRAWNSLGNMSKVEAMSTYVEELKKIIETMAYTEDVANFIDALGPFYEFIDIPGAKNKNNNNNKGNDKPNNDKKDDPDGDANDKPITNGLNLPDKMNGIHNLDSDSGSGSEAAQSSSQDSSPQHSREETMSQEVREDDEILEDEEELVVVEVRTEREDKTTHTLSLSPRVLSDTDSDEEYSEPAETPDHLAKVQSLLADQGLTPPRRFHQLENQESTSYPATAPALLSQHVPVSNTSIDDAVTCGGGDQSHPGGLQMTPRQSQQRFSGTPLYTSQVSSGSLATPIHSGGFIRGSGGGGSGGDGGRGGGTDIVEDVNAQLVVVLRRLQADMESVLHRLNTLETITLSQHHTVCHHCQTGSSNTPTTRMEPSWWPFPELSPRSTFFLLVWPLILHGGIKLLLLLRSRRRQR</sequence>
<name>A0A3R7MK82_PENVA</name>
<feature type="compositionally biased region" description="Low complexity" evidence="2">
    <location>
        <begin position="86"/>
        <end position="96"/>
    </location>
</feature>
<feature type="compositionally biased region" description="Low complexity" evidence="2">
    <location>
        <begin position="136"/>
        <end position="153"/>
    </location>
</feature>
<evidence type="ECO:0000259" key="4">
    <source>
        <dbReference type="PROSITE" id="PS51228"/>
    </source>
</evidence>
<dbReference type="EMBL" id="QCYY01001315">
    <property type="protein sequence ID" value="ROT78915.1"/>
    <property type="molecule type" value="Genomic_DNA"/>
</dbReference>
<evidence type="ECO:0000313" key="6">
    <source>
        <dbReference type="Proteomes" id="UP000283509"/>
    </source>
</evidence>
<feature type="compositionally biased region" description="Polar residues" evidence="2">
    <location>
        <begin position="290"/>
        <end position="311"/>
    </location>
</feature>
<feature type="compositionally biased region" description="Basic and acidic residues" evidence="2">
    <location>
        <begin position="97"/>
        <end position="108"/>
    </location>
</feature>
<evidence type="ECO:0000256" key="1">
    <source>
        <dbReference type="ARBA" id="ARBA00023121"/>
    </source>
</evidence>
<accession>A0A3R7MK82</accession>
<evidence type="ECO:0000256" key="3">
    <source>
        <dbReference type="SAM" id="Phobius"/>
    </source>
</evidence>
<dbReference type="Pfam" id="PF00887">
    <property type="entry name" value="ACBP"/>
    <property type="match status" value="1"/>
</dbReference>
<evidence type="ECO:0000256" key="2">
    <source>
        <dbReference type="SAM" id="MobiDB-lite"/>
    </source>
</evidence>
<dbReference type="OrthoDB" id="71307at2759"/>
<comment type="caution">
    <text evidence="5">The sequence shown here is derived from an EMBL/GenBank/DDBJ whole genome shotgun (WGS) entry which is preliminary data.</text>
</comment>
<dbReference type="GO" id="GO:0000062">
    <property type="term" value="F:fatty-acyl-CoA binding"/>
    <property type="evidence" value="ECO:0007669"/>
    <property type="project" value="InterPro"/>
</dbReference>
<dbReference type="PROSITE" id="PS51228">
    <property type="entry name" value="ACB_2"/>
    <property type="match status" value="1"/>
</dbReference>
<keyword evidence="1" id="KW-0446">Lipid-binding</keyword>
<feature type="transmembrane region" description="Helical" evidence="3">
    <location>
        <begin position="415"/>
        <end position="434"/>
    </location>
</feature>
<feature type="compositionally biased region" description="Acidic residues" evidence="2">
    <location>
        <begin position="167"/>
        <end position="180"/>
    </location>
</feature>
<dbReference type="PANTHER" id="PTHR23310:SF77">
    <property type="entry name" value="LD25952P"/>
    <property type="match status" value="1"/>
</dbReference>
<keyword evidence="3" id="KW-1133">Transmembrane helix</keyword>
<dbReference type="PANTHER" id="PTHR23310">
    <property type="entry name" value="ACYL-COA-BINDING PROTEIN, ACBP"/>
    <property type="match status" value="1"/>
</dbReference>
<reference evidence="5 6" key="1">
    <citation type="submission" date="2018-04" db="EMBL/GenBank/DDBJ databases">
        <authorList>
            <person name="Zhang X."/>
            <person name="Yuan J."/>
            <person name="Li F."/>
            <person name="Xiang J."/>
        </authorList>
    </citation>
    <scope>NUCLEOTIDE SEQUENCE [LARGE SCALE GENOMIC DNA]</scope>
    <source>
        <tissue evidence="5">Muscle</tissue>
    </source>
</reference>
<protein>
    <submittedName>
        <fullName evidence="5">Acyl-CoA-binding domain-containing protein 5</fullName>
    </submittedName>
</protein>
<feature type="region of interest" description="Disordered" evidence="2">
    <location>
        <begin position="269"/>
        <end position="311"/>
    </location>
</feature>
<dbReference type="GO" id="GO:0006631">
    <property type="term" value="P:fatty acid metabolic process"/>
    <property type="evidence" value="ECO:0007669"/>
    <property type="project" value="TreeGrafter"/>
</dbReference>
<dbReference type="InterPro" id="IPR014352">
    <property type="entry name" value="FERM/acyl-CoA-bd_prot_sf"/>
</dbReference>
<dbReference type="AlphaFoldDB" id="A0A3R7MK82"/>
<keyword evidence="3" id="KW-0472">Membrane</keyword>
<dbReference type="STRING" id="6689.A0A3R7MK82"/>
<dbReference type="GO" id="GO:0005737">
    <property type="term" value="C:cytoplasm"/>
    <property type="evidence" value="ECO:0007669"/>
    <property type="project" value="TreeGrafter"/>
</dbReference>
<dbReference type="Proteomes" id="UP000283509">
    <property type="component" value="Unassembled WGS sequence"/>
</dbReference>
<dbReference type="InterPro" id="IPR035984">
    <property type="entry name" value="Acyl-CoA-binding_sf"/>
</dbReference>
<feature type="domain" description="ACB" evidence="4">
    <location>
        <begin position="1"/>
        <end position="64"/>
    </location>
</feature>
<dbReference type="InterPro" id="IPR000582">
    <property type="entry name" value="Acyl-CoA-binding_protein"/>
</dbReference>
<reference evidence="5 6" key="2">
    <citation type="submission" date="2019-01" db="EMBL/GenBank/DDBJ databases">
        <title>The decoding of complex shrimp genome reveals the adaptation for benthos swimmer, frequently molting mechanism and breeding impact on genome.</title>
        <authorList>
            <person name="Sun Y."/>
            <person name="Gao Y."/>
            <person name="Yu Y."/>
        </authorList>
    </citation>
    <scope>NUCLEOTIDE SEQUENCE [LARGE SCALE GENOMIC DNA]</scope>
    <source>
        <tissue evidence="5">Muscle</tissue>
    </source>
</reference>
<dbReference type="SUPFAM" id="SSF47027">
    <property type="entry name" value="Acyl-CoA binding protein"/>
    <property type="match status" value="1"/>
</dbReference>
<keyword evidence="6" id="KW-1185">Reference proteome</keyword>
<proteinExistence type="predicted"/>
<dbReference type="Gene3D" id="1.20.80.10">
    <property type="match status" value="1"/>
</dbReference>
<feature type="compositionally biased region" description="Basic and acidic residues" evidence="2">
    <location>
        <begin position="184"/>
        <end position="193"/>
    </location>
</feature>
<gene>
    <name evidence="5" type="ORF">C7M84_002376</name>
</gene>
<keyword evidence="3" id="KW-0812">Transmembrane</keyword>